<proteinExistence type="predicted"/>
<gene>
    <name evidence="5" type="ORF">MBOE_17130</name>
</gene>
<keyword evidence="2" id="KW-0238">DNA-binding</keyword>
<dbReference type="InterPro" id="IPR032687">
    <property type="entry name" value="AraC-type_N"/>
</dbReference>
<evidence type="ECO:0000256" key="2">
    <source>
        <dbReference type="ARBA" id="ARBA00023125"/>
    </source>
</evidence>
<dbReference type="PANTHER" id="PTHR47894:SF4">
    <property type="entry name" value="HTH-TYPE TRANSCRIPTIONAL REGULATOR GADX"/>
    <property type="match status" value="1"/>
</dbReference>
<dbReference type="Gene3D" id="1.10.10.60">
    <property type="entry name" value="Homeodomain-like"/>
    <property type="match status" value="1"/>
</dbReference>
<accession>A0ABM7ITB6</accession>
<dbReference type="SUPFAM" id="SSF46689">
    <property type="entry name" value="Homeodomain-like"/>
    <property type="match status" value="1"/>
</dbReference>
<dbReference type="Pfam" id="PF12833">
    <property type="entry name" value="HTH_18"/>
    <property type="match status" value="1"/>
</dbReference>
<organism evidence="5 6">
    <name type="scientific">Mycolicibacterium boenickei</name>
    <dbReference type="NCBI Taxonomy" id="146017"/>
    <lineage>
        <taxon>Bacteria</taxon>
        <taxon>Bacillati</taxon>
        <taxon>Actinomycetota</taxon>
        <taxon>Actinomycetes</taxon>
        <taxon>Mycobacteriales</taxon>
        <taxon>Mycobacteriaceae</taxon>
        <taxon>Mycolicibacterium</taxon>
    </lineage>
</organism>
<dbReference type="Pfam" id="PF12625">
    <property type="entry name" value="Arabinose_bd"/>
    <property type="match status" value="1"/>
</dbReference>
<keyword evidence="3" id="KW-0804">Transcription</keyword>
<keyword evidence="6" id="KW-1185">Reference proteome</keyword>
<evidence type="ECO:0000313" key="5">
    <source>
        <dbReference type="EMBL" id="BBX90064.1"/>
    </source>
</evidence>
<evidence type="ECO:0000313" key="6">
    <source>
        <dbReference type="Proteomes" id="UP000466683"/>
    </source>
</evidence>
<evidence type="ECO:0000259" key="4">
    <source>
        <dbReference type="PROSITE" id="PS01124"/>
    </source>
</evidence>
<keyword evidence="1" id="KW-0805">Transcription regulation</keyword>
<dbReference type="SMART" id="SM00342">
    <property type="entry name" value="HTH_ARAC"/>
    <property type="match status" value="1"/>
</dbReference>
<dbReference type="Proteomes" id="UP000466683">
    <property type="component" value="Chromosome"/>
</dbReference>
<dbReference type="InterPro" id="IPR009057">
    <property type="entry name" value="Homeodomain-like_sf"/>
</dbReference>
<dbReference type="InterPro" id="IPR018060">
    <property type="entry name" value="HTH_AraC"/>
</dbReference>
<reference evidence="5 6" key="1">
    <citation type="journal article" date="2019" name="Emerg. Microbes Infect.">
        <title>Comprehensive subspecies identification of 175 nontuberculous mycobacteria species based on 7547 genomic profiles.</title>
        <authorList>
            <person name="Matsumoto Y."/>
            <person name="Kinjo T."/>
            <person name="Motooka D."/>
            <person name="Nabeya D."/>
            <person name="Jung N."/>
            <person name="Uechi K."/>
            <person name="Horii T."/>
            <person name="Iida T."/>
            <person name="Fujita J."/>
            <person name="Nakamura S."/>
        </authorList>
    </citation>
    <scope>NUCLEOTIDE SEQUENCE [LARGE SCALE GENOMIC DNA]</scope>
    <source>
        <strain evidence="5 6">JCM 15653</strain>
    </source>
</reference>
<sequence>MTFQDKSLTLWDMAVIRGTALTNFHQLVTELGGDSRALVAAAHIPYEDVGRHDRFISLPNGAQMLEDTAAALETPDFGRRLALRQGIDILGPVGLAGRNAATVAEAFLIFDKFMAAYSPSITARITTHLDPDLRRFEFEYVLDPSPPQAQAIELSLGVTLQVLRLFLGAAYRPVAVHLPHPALTSADDYQSYFGCPPSFFEPVAGFTVRATDLQRPLPTDQLAHQTAVDYLAQVMGESNPATSQLVRSLVRQLLPTGAIGLTDIARHIGLHPKALQRRLRAENATFADLVDQTRREVAQRLLLDTDLGLDQLCHQLGYAEQSVLTRSCKRWFGTTPTAYRNARIGSPLRP</sequence>
<dbReference type="PROSITE" id="PS01124">
    <property type="entry name" value="HTH_ARAC_FAMILY_2"/>
    <property type="match status" value="1"/>
</dbReference>
<protein>
    <submittedName>
        <fullName evidence="5">Transcriptional regulatory protein</fullName>
    </submittedName>
</protein>
<dbReference type="EMBL" id="AP022579">
    <property type="protein sequence ID" value="BBX90064.1"/>
    <property type="molecule type" value="Genomic_DNA"/>
</dbReference>
<evidence type="ECO:0000256" key="3">
    <source>
        <dbReference type="ARBA" id="ARBA00023163"/>
    </source>
</evidence>
<name>A0ABM7ITB6_9MYCO</name>
<feature type="domain" description="HTH araC/xylS-type" evidence="4">
    <location>
        <begin position="244"/>
        <end position="342"/>
    </location>
</feature>
<dbReference type="PANTHER" id="PTHR47894">
    <property type="entry name" value="HTH-TYPE TRANSCRIPTIONAL REGULATOR GADX"/>
    <property type="match status" value="1"/>
</dbReference>
<evidence type="ECO:0000256" key="1">
    <source>
        <dbReference type="ARBA" id="ARBA00023015"/>
    </source>
</evidence>